<dbReference type="AlphaFoldDB" id="A0AAD6Q311"/>
<name>A0AAD6Q311_9ROSI</name>
<keyword evidence="2" id="KW-1185">Reference proteome</keyword>
<evidence type="ECO:0000313" key="1">
    <source>
        <dbReference type="EMBL" id="KAJ6977167.1"/>
    </source>
</evidence>
<dbReference type="Proteomes" id="UP001164929">
    <property type="component" value="Chromosome 12"/>
</dbReference>
<sequence length="75" mass="8580">MGGNHSAEKVGSKRKRECNMDDMSKGAARAHRFLKDFSDLPLDTMDLKQALLQIGKLKDDLEKDAVNCHWLQQFF</sequence>
<proteinExistence type="predicted"/>
<reference evidence="1" key="1">
    <citation type="journal article" date="2023" name="Mol. Ecol. Resour.">
        <title>Chromosome-level genome assembly of a triploid poplar Populus alba 'Berolinensis'.</title>
        <authorList>
            <person name="Chen S."/>
            <person name="Yu Y."/>
            <person name="Wang X."/>
            <person name="Wang S."/>
            <person name="Zhang T."/>
            <person name="Zhou Y."/>
            <person name="He R."/>
            <person name="Meng N."/>
            <person name="Wang Y."/>
            <person name="Liu W."/>
            <person name="Liu Z."/>
            <person name="Liu J."/>
            <person name="Guo Q."/>
            <person name="Huang H."/>
            <person name="Sederoff R.R."/>
            <person name="Wang G."/>
            <person name="Qu G."/>
            <person name="Chen S."/>
        </authorList>
    </citation>
    <scope>NUCLEOTIDE SEQUENCE</scope>
    <source>
        <strain evidence="1">SC-2020</strain>
    </source>
</reference>
<gene>
    <name evidence="1" type="ORF">NC653_029155</name>
</gene>
<accession>A0AAD6Q311</accession>
<comment type="caution">
    <text evidence="1">The sequence shown here is derived from an EMBL/GenBank/DDBJ whole genome shotgun (WGS) entry which is preliminary data.</text>
</comment>
<protein>
    <submittedName>
        <fullName evidence="1">DNA mismatch repair protein MSH2-like</fullName>
    </submittedName>
</protein>
<dbReference type="EMBL" id="JAQIZT010000012">
    <property type="protein sequence ID" value="KAJ6977167.1"/>
    <property type="molecule type" value="Genomic_DNA"/>
</dbReference>
<organism evidence="1 2">
    <name type="scientific">Populus alba x Populus x berolinensis</name>
    <dbReference type="NCBI Taxonomy" id="444605"/>
    <lineage>
        <taxon>Eukaryota</taxon>
        <taxon>Viridiplantae</taxon>
        <taxon>Streptophyta</taxon>
        <taxon>Embryophyta</taxon>
        <taxon>Tracheophyta</taxon>
        <taxon>Spermatophyta</taxon>
        <taxon>Magnoliopsida</taxon>
        <taxon>eudicotyledons</taxon>
        <taxon>Gunneridae</taxon>
        <taxon>Pentapetalae</taxon>
        <taxon>rosids</taxon>
        <taxon>fabids</taxon>
        <taxon>Malpighiales</taxon>
        <taxon>Salicaceae</taxon>
        <taxon>Saliceae</taxon>
        <taxon>Populus</taxon>
    </lineage>
</organism>
<evidence type="ECO:0000313" key="2">
    <source>
        <dbReference type="Proteomes" id="UP001164929"/>
    </source>
</evidence>